<accession>A0A937F694</accession>
<dbReference type="InterPro" id="IPR053916">
    <property type="entry name" value="DUF6978"/>
</dbReference>
<gene>
    <name evidence="1" type="ORF">JL102_02990</name>
</gene>
<keyword evidence="2" id="KW-1185">Reference proteome</keyword>
<organism evidence="1 2">
    <name type="scientific">Fulvivirga sediminis</name>
    <dbReference type="NCBI Taxonomy" id="2803949"/>
    <lineage>
        <taxon>Bacteria</taxon>
        <taxon>Pseudomonadati</taxon>
        <taxon>Bacteroidota</taxon>
        <taxon>Cytophagia</taxon>
        <taxon>Cytophagales</taxon>
        <taxon>Fulvivirgaceae</taxon>
        <taxon>Fulvivirga</taxon>
    </lineage>
</organism>
<evidence type="ECO:0000313" key="2">
    <source>
        <dbReference type="Proteomes" id="UP000659388"/>
    </source>
</evidence>
<reference evidence="1" key="1">
    <citation type="submission" date="2021-01" db="EMBL/GenBank/DDBJ databases">
        <title>Fulvivirga kasyanovii gen. nov., sp nov., a novel member of the phylum Bacteroidetes isolated from seawater in a mussel farm.</title>
        <authorList>
            <person name="Zhao L.-H."/>
            <person name="Wang Z.-J."/>
        </authorList>
    </citation>
    <scope>NUCLEOTIDE SEQUENCE</scope>
    <source>
        <strain evidence="1">2943</strain>
    </source>
</reference>
<proteinExistence type="predicted"/>
<evidence type="ECO:0000313" key="1">
    <source>
        <dbReference type="EMBL" id="MBL3655080.1"/>
    </source>
</evidence>
<comment type="caution">
    <text evidence="1">The sequence shown here is derived from an EMBL/GenBank/DDBJ whole genome shotgun (WGS) entry which is preliminary data.</text>
</comment>
<sequence length="162" mass="19122">MELNPSEVKTLFDVAKYPCYSASVEFPTQGEYLEIELQNDTGRIKFQSDISRKNKIVNKATLQLRYKKTYIIRRLDFMGNHTNPPAPAPDKIFYGFEEYVCLREDHIHFYMDGFGERWALPLSKVPEIGITKEDDLYEKMIKFFTYCKVEDLRVKVVKNLIF</sequence>
<dbReference type="EMBL" id="JAESIY010000001">
    <property type="protein sequence ID" value="MBL3655080.1"/>
    <property type="molecule type" value="Genomic_DNA"/>
</dbReference>
<dbReference type="Proteomes" id="UP000659388">
    <property type="component" value="Unassembled WGS sequence"/>
</dbReference>
<name>A0A937F694_9BACT</name>
<dbReference type="AlphaFoldDB" id="A0A937F694"/>
<dbReference type="RefSeq" id="WP_202242236.1">
    <property type="nucleotide sequence ID" value="NZ_JAESIY010000001.1"/>
</dbReference>
<dbReference type="Pfam" id="PF22398">
    <property type="entry name" value="DUF6978"/>
    <property type="match status" value="1"/>
</dbReference>
<protein>
    <submittedName>
        <fullName evidence="1">Uncharacterized protein</fullName>
    </submittedName>
</protein>